<feature type="transmembrane region" description="Helical" evidence="1">
    <location>
        <begin position="81"/>
        <end position="100"/>
    </location>
</feature>
<feature type="transmembrane region" description="Helical" evidence="1">
    <location>
        <begin position="598"/>
        <end position="626"/>
    </location>
</feature>
<dbReference type="InterPro" id="IPR011853">
    <property type="entry name" value="TRAP_DctM-Dct_fused"/>
</dbReference>
<feature type="transmembrane region" description="Helical" evidence="1">
    <location>
        <begin position="180"/>
        <end position="204"/>
    </location>
</feature>
<evidence type="ECO:0000256" key="1">
    <source>
        <dbReference type="SAM" id="Phobius"/>
    </source>
</evidence>
<reference evidence="3 4" key="1">
    <citation type="submission" date="2021-10" db="EMBL/GenBank/DDBJ databases">
        <title>Lutispora strain m25 sp. nov., a thermophilic, non-spore-forming bacterium isolated from a lab-scale methanogenic bioreactor digesting anaerobic sludge.</title>
        <authorList>
            <person name="El Houari A."/>
            <person name="Mcdonald J."/>
        </authorList>
    </citation>
    <scope>NUCLEOTIDE SEQUENCE [LARGE SCALE GENOMIC DNA]</scope>
    <source>
        <strain evidence="4">m25</strain>
    </source>
</reference>
<feature type="transmembrane region" description="Helical" evidence="1">
    <location>
        <begin position="529"/>
        <end position="550"/>
    </location>
</feature>
<dbReference type="PANTHER" id="PTHR43849:SF2">
    <property type="entry name" value="BLL3936 PROTEIN"/>
    <property type="match status" value="1"/>
</dbReference>
<feature type="transmembrane region" description="Helical" evidence="1">
    <location>
        <begin position="306"/>
        <end position="327"/>
    </location>
</feature>
<feature type="transmembrane region" description="Helical" evidence="1">
    <location>
        <begin position="437"/>
        <end position="460"/>
    </location>
</feature>
<evidence type="ECO:0000259" key="2">
    <source>
        <dbReference type="Pfam" id="PF06808"/>
    </source>
</evidence>
<dbReference type="Pfam" id="PF06808">
    <property type="entry name" value="DctM"/>
    <property type="match status" value="1"/>
</dbReference>
<feature type="transmembrane region" description="Helical" evidence="1">
    <location>
        <begin position="24"/>
        <end position="42"/>
    </location>
</feature>
<dbReference type="NCBIfam" id="TIGR02123">
    <property type="entry name" value="TRAP_fused"/>
    <property type="match status" value="1"/>
</dbReference>
<feature type="transmembrane region" description="Helical" evidence="1">
    <location>
        <begin position="48"/>
        <end position="69"/>
    </location>
</feature>
<feature type="domain" description="TRAP C4-dicarboxylate transport system permease DctM subunit" evidence="2">
    <location>
        <begin position="122"/>
        <end position="556"/>
    </location>
</feature>
<comment type="caution">
    <text evidence="3">The sequence shown here is derived from an EMBL/GenBank/DDBJ whole genome shotgun (WGS) entry which is preliminary data.</text>
</comment>
<dbReference type="Proteomes" id="UP001651880">
    <property type="component" value="Unassembled WGS sequence"/>
</dbReference>
<dbReference type="PANTHER" id="PTHR43849">
    <property type="entry name" value="BLL3936 PROTEIN"/>
    <property type="match status" value="1"/>
</dbReference>
<dbReference type="EMBL" id="JAJEKE010000006">
    <property type="protein sequence ID" value="MCQ1529615.1"/>
    <property type="molecule type" value="Genomic_DNA"/>
</dbReference>
<feature type="transmembrane region" description="Helical" evidence="1">
    <location>
        <begin position="467"/>
        <end position="485"/>
    </location>
</feature>
<dbReference type="InterPro" id="IPR010656">
    <property type="entry name" value="DctM"/>
</dbReference>
<keyword evidence="1" id="KW-0812">Transmembrane</keyword>
<dbReference type="RefSeq" id="WP_255227129.1">
    <property type="nucleotide sequence ID" value="NZ_JAJEKE010000006.1"/>
</dbReference>
<proteinExistence type="predicted"/>
<feature type="transmembrane region" description="Helical" evidence="1">
    <location>
        <begin position="411"/>
        <end position="431"/>
    </location>
</feature>
<protein>
    <submittedName>
        <fullName evidence="3">TRAP transporter permease</fullName>
    </submittedName>
</protein>
<feature type="transmembrane region" description="Helical" evidence="1">
    <location>
        <begin position="497"/>
        <end position="517"/>
    </location>
</feature>
<name>A0ABT1NED6_9FIRM</name>
<evidence type="ECO:0000313" key="4">
    <source>
        <dbReference type="Proteomes" id="UP001651880"/>
    </source>
</evidence>
<sequence length="638" mass="68219">MLKYLANITKEGQKRKLTGKDKRIISAVAIIMSLYQLWQSTFSSIQPLLHYSIHLTFILVLGYMLYTPYEGCDITKIPKHDYLLAIMAALSGIYYATQIPRYLLRWPQVDPLLALDIVAGIIIVLFVIELTKRTMGSVLPSIGVIFLLYALFGHLIPGYIGHRRIVPIDVLDQLVFTTNGVFTSPIVVASTYVFLFVLFGSFFANSGAGDFFYKFSMSVAGRYTGGAGKVAVVASALFGMINGSPTANVVTTGSFTIPMMKKVGYDSKFAGAVNAVAATGGGIMPPIMGTAAFLMVEMAGIPYIDIAVAAALPGILFYLALGFMVHFRAKKLGLTAVDPKDLPPVGKTLKEGFPFILPLVVLVAMLIKGYTPSLAAVAGIVSVIAASFFRKETRMSMEKILKSLEDGALQSVIVSLSCAIAGIVINGLMITGLGGKIASLVLSVGGGNIFGALLITAVLCTILGMGMPVAAAYALTVSLAVPSLYELGIPPMPAHMFVVYFSTLSAITPPVAVAAYAAAGIAEANASKVGWYACWMGIVSFIVPFIFIYQPVLLINIKTFSLHTLFVMFGCMLGVIAMAAGMEGWLRDRAGKITRIALFISGLMMLYPETMTTVAGLIVFAAIYAYQRIKIKNNSLAA</sequence>
<feature type="transmembrane region" description="Helical" evidence="1">
    <location>
        <begin position="138"/>
        <end position="160"/>
    </location>
</feature>
<keyword evidence="1" id="KW-0472">Membrane</keyword>
<feature type="transmembrane region" description="Helical" evidence="1">
    <location>
        <begin position="562"/>
        <end position="586"/>
    </location>
</feature>
<keyword evidence="4" id="KW-1185">Reference proteome</keyword>
<keyword evidence="1" id="KW-1133">Transmembrane helix</keyword>
<evidence type="ECO:0000313" key="3">
    <source>
        <dbReference type="EMBL" id="MCQ1529615.1"/>
    </source>
</evidence>
<gene>
    <name evidence="3" type="ORF">LJD61_08620</name>
</gene>
<feature type="transmembrane region" description="Helical" evidence="1">
    <location>
        <begin position="112"/>
        <end position="131"/>
    </location>
</feature>
<feature type="transmembrane region" description="Helical" evidence="1">
    <location>
        <begin position="373"/>
        <end position="390"/>
    </location>
</feature>
<organism evidence="3 4">
    <name type="scientific">Lutispora saccharofermentans</name>
    <dbReference type="NCBI Taxonomy" id="3024236"/>
    <lineage>
        <taxon>Bacteria</taxon>
        <taxon>Bacillati</taxon>
        <taxon>Bacillota</taxon>
        <taxon>Clostridia</taxon>
        <taxon>Lutisporales</taxon>
        <taxon>Lutisporaceae</taxon>
        <taxon>Lutispora</taxon>
    </lineage>
</organism>
<accession>A0ABT1NED6</accession>
<feature type="transmembrane region" description="Helical" evidence="1">
    <location>
        <begin position="269"/>
        <end position="294"/>
    </location>
</feature>